<protein>
    <recommendedName>
        <fullName evidence="5">Cytochrome c biogenesis protein CcdA</fullName>
    </recommendedName>
</protein>
<dbReference type="PANTHER" id="PTHR31272">
    <property type="entry name" value="CYTOCHROME C-TYPE BIOGENESIS PROTEIN HI_1454-RELATED"/>
    <property type="match status" value="1"/>
</dbReference>
<feature type="transmembrane region" description="Helical" evidence="2">
    <location>
        <begin position="121"/>
        <end position="147"/>
    </location>
</feature>
<feature type="transmembrane region" description="Helical" evidence="2">
    <location>
        <begin position="153"/>
        <end position="176"/>
    </location>
</feature>
<dbReference type="EMBL" id="BAAAUW010000001">
    <property type="protein sequence ID" value="GAA3246146.1"/>
    <property type="molecule type" value="Genomic_DNA"/>
</dbReference>
<organism evidence="3 4">
    <name type="scientific">Streptomyces labedae</name>
    <dbReference type="NCBI Taxonomy" id="285569"/>
    <lineage>
        <taxon>Bacteria</taxon>
        <taxon>Bacillati</taxon>
        <taxon>Actinomycetota</taxon>
        <taxon>Actinomycetes</taxon>
        <taxon>Kitasatosporales</taxon>
        <taxon>Streptomycetaceae</taxon>
        <taxon>Streptomyces</taxon>
    </lineage>
</organism>
<feature type="region of interest" description="Disordered" evidence="1">
    <location>
        <begin position="284"/>
        <end position="339"/>
    </location>
</feature>
<feature type="transmembrane region" description="Helical" evidence="2">
    <location>
        <begin position="254"/>
        <end position="275"/>
    </location>
</feature>
<evidence type="ECO:0000256" key="1">
    <source>
        <dbReference type="SAM" id="MobiDB-lite"/>
    </source>
</evidence>
<evidence type="ECO:0000256" key="2">
    <source>
        <dbReference type="SAM" id="Phobius"/>
    </source>
</evidence>
<keyword evidence="2" id="KW-0812">Transmembrane</keyword>
<gene>
    <name evidence="3" type="ORF">GCM10010469_01840</name>
</gene>
<keyword evidence="2" id="KW-1133">Transmembrane helix</keyword>
<feature type="transmembrane region" description="Helical" evidence="2">
    <location>
        <begin position="12"/>
        <end position="35"/>
    </location>
</feature>
<feature type="transmembrane region" description="Helical" evidence="2">
    <location>
        <begin position="79"/>
        <end position="100"/>
    </location>
</feature>
<evidence type="ECO:0008006" key="5">
    <source>
        <dbReference type="Google" id="ProtNLM"/>
    </source>
</evidence>
<dbReference type="PANTHER" id="PTHR31272:SF4">
    <property type="entry name" value="CYTOCHROME C-TYPE BIOGENESIS PROTEIN HI_1454-RELATED"/>
    <property type="match status" value="1"/>
</dbReference>
<comment type="caution">
    <text evidence="3">The sequence shown here is derived from an EMBL/GenBank/DDBJ whole genome shotgun (WGS) entry which is preliminary data.</text>
</comment>
<dbReference type="InterPro" id="IPR051790">
    <property type="entry name" value="Cytochrome_c-biogenesis_DsbD"/>
</dbReference>
<feature type="transmembrane region" description="Helical" evidence="2">
    <location>
        <begin position="47"/>
        <end position="73"/>
    </location>
</feature>
<evidence type="ECO:0000313" key="3">
    <source>
        <dbReference type="EMBL" id="GAA3246146.1"/>
    </source>
</evidence>
<feature type="compositionally biased region" description="Basic and acidic residues" evidence="1">
    <location>
        <begin position="330"/>
        <end position="339"/>
    </location>
</feature>
<keyword evidence="2" id="KW-0472">Membrane</keyword>
<dbReference type="Proteomes" id="UP001500728">
    <property type="component" value="Unassembled WGS sequence"/>
</dbReference>
<name>A0ABP6QQU2_9ACTN</name>
<keyword evidence="4" id="KW-1185">Reference proteome</keyword>
<sequence length="339" mass="34602">MSELLFGTTLLASFFGGVVALLAPCCISVMLPAYFATGFRSRGRVVAGTLAFGAGVATVIVPIGLGAAAVSAALQRYHLIVYMTGGILMLAGGLAVLAGWKPNLPMPSGRSPQGNGFGAAYALGAFSGIASACCAPVLAGVAVLSGATASFPAALSVGLVYVLGMVAPLVVIALAWERGHKGPARMLQGRRVRLRAGAWQRSLPLGDLLAGILLVGMGVLTVVLAITGPSMPNSGWRVTFAADLQHAASQATHALAWLPGWVFAVVAAAALAWVIRRAVRSRADHAAEDTTTTAPTVAEDDACCAEHPAEPSASVPANRLTTTTPADRTTTMEKNAHGR</sequence>
<accession>A0ABP6QQU2</accession>
<evidence type="ECO:0000313" key="4">
    <source>
        <dbReference type="Proteomes" id="UP001500728"/>
    </source>
</evidence>
<reference evidence="4" key="1">
    <citation type="journal article" date="2019" name="Int. J. Syst. Evol. Microbiol.">
        <title>The Global Catalogue of Microorganisms (GCM) 10K type strain sequencing project: providing services to taxonomists for standard genome sequencing and annotation.</title>
        <authorList>
            <consortium name="The Broad Institute Genomics Platform"/>
            <consortium name="The Broad Institute Genome Sequencing Center for Infectious Disease"/>
            <person name="Wu L."/>
            <person name="Ma J."/>
        </authorList>
    </citation>
    <scope>NUCLEOTIDE SEQUENCE [LARGE SCALE GENOMIC DNA]</scope>
    <source>
        <strain evidence="4">JCM 9381</strain>
    </source>
</reference>
<dbReference type="RefSeq" id="WP_346150477.1">
    <property type="nucleotide sequence ID" value="NZ_BAAAUW010000001.1"/>
</dbReference>
<proteinExistence type="predicted"/>
<feature type="transmembrane region" description="Helical" evidence="2">
    <location>
        <begin position="208"/>
        <end position="227"/>
    </location>
</feature>